<dbReference type="GO" id="GO:0008270">
    <property type="term" value="F:zinc ion binding"/>
    <property type="evidence" value="ECO:0007669"/>
    <property type="project" value="UniProtKB-UniRule"/>
</dbReference>
<dbReference type="OrthoDB" id="9779574at2"/>
<evidence type="ECO:0000256" key="1">
    <source>
        <dbReference type="ARBA" id="ARBA00022723"/>
    </source>
</evidence>
<dbReference type="Gene3D" id="3.20.20.140">
    <property type="entry name" value="Metal-dependent hydrolases"/>
    <property type="match status" value="1"/>
</dbReference>
<dbReference type="Proteomes" id="UP000431901">
    <property type="component" value="Unassembled WGS sequence"/>
</dbReference>
<dbReference type="GO" id="GO:0043103">
    <property type="term" value="P:hypoxanthine salvage"/>
    <property type="evidence" value="ECO:0007669"/>
    <property type="project" value="UniProtKB-UniRule"/>
</dbReference>
<dbReference type="GO" id="GO:0005829">
    <property type="term" value="C:cytosol"/>
    <property type="evidence" value="ECO:0007669"/>
    <property type="project" value="TreeGrafter"/>
</dbReference>
<dbReference type="AlphaFoldDB" id="A0A6I4WAW4"/>
<evidence type="ECO:0000259" key="5">
    <source>
        <dbReference type="Pfam" id="PF00962"/>
    </source>
</evidence>
<feature type="binding site" evidence="4">
    <location>
        <position position="16"/>
    </location>
    <ligand>
        <name>Zn(2+)</name>
        <dbReference type="ChEBI" id="CHEBI:29105"/>
        <note>catalytic</note>
    </ligand>
</feature>
<dbReference type="InterPro" id="IPR028892">
    <property type="entry name" value="ADE"/>
</dbReference>
<comment type="caution">
    <text evidence="6">The sequence shown here is derived from an EMBL/GenBank/DDBJ whole genome shotgun (WGS) entry which is preliminary data.</text>
</comment>
<dbReference type="GO" id="GO:0000034">
    <property type="term" value="F:adenine deaminase activity"/>
    <property type="evidence" value="ECO:0007669"/>
    <property type="project" value="UniProtKB-UniRule"/>
</dbReference>
<protein>
    <recommendedName>
        <fullName evidence="4">Adenine deaminase</fullName>
        <shortName evidence="4">ADE</shortName>
        <ecNumber evidence="4">3.5.4.2</ecNumber>
    </recommendedName>
    <alternativeName>
        <fullName evidence="4">Adenine aminohydrolase</fullName>
        <shortName evidence="4">AAH</shortName>
    </alternativeName>
</protein>
<organism evidence="6 7">
    <name type="scientific">Actinomadura rayongensis</name>
    <dbReference type="NCBI Taxonomy" id="1429076"/>
    <lineage>
        <taxon>Bacteria</taxon>
        <taxon>Bacillati</taxon>
        <taxon>Actinomycetota</taxon>
        <taxon>Actinomycetes</taxon>
        <taxon>Streptosporangiales</taxon>
        <taxon>Thermomonosporaceae</taxon>
        <taxon>Actinomadura</taxon>
    </lineage>
</organism>
<comment type="caution">
    <text evidence="4">Lacks conserved residue(s) required for the propagation of feature annotation.</text>
</comment>
<evidence type="ECO:0000256" key="2">
    <source>
        <dbReference type="ARBA" id="ARBA00022801"/>
    </source>
</evidence>
<evidence type="ECO:0000256" key="4">
    <source>
        <dbReference type="HAMAP-Rule" id="MF_01962"/>
    </source>
</evidence>
<name>A0A6I4WAW4_9ACTN</name>
<evidence type="ECO:0000256" key="3">
    <source>
        <dbReference type="ARBA" id="ARBA00022833"/>
    </source>
</evidence>
<dbReference type="SUPFAM" id="SSF51556">
    <property type="entry name" value="Metallo-dependent hydrolases"/>
    <property type="match status" value="1"/>
</dbReference>
<comment type="function">
    <text evidence="4">Catalyzes the hydrolytic deamination of adenine to hypoxanthine. Plays an important role in the purine salvage pathway and in nitrogen catabolism.</text>
</comment>
<dbReference type="PANTHER" id="PTHR43114:SF7">
    <property type="entry name" value="ADENOSINE DEAMINASE DOMAIN-CONTAINING PROTEIN"/>
    <property type="match status" value="1"/>
</dbReference>
<comment type="similarity">
    <text evidence="4">Belongs to the metallo-dependent hydrolases superfamily. Adenosine and AMP deaminases family. Adenine deaminase type 2 subfamily.</text>
</comment>
<evidence type="ECO:0000313" key="6">
    <source>
        <dbReference type="EMBL" id="MXQ64214.1"/>
    </source>
</evidence>
<dbReference type="InterPro" id="IPR006330">
    <property type="entry name" value="Ado/ade_deaminase"/>
</dbReference>
<dbReference type="PANTHER" id="PTHR43114">
    <property type="entry name" value="ADENINE DEAMINASE"/>
    <property type="match status" value="1"/>
</dbReference>
<feature type="binding site" evidence="4">
    <location>
        <position position="275"/>
    </location>
    <ligand>
        <name>Zn(2+)</name>
        <dbReference type="ChEBI" id="CHEBI:29105"/>
        <note>catalytic</note>
    </ligand>
</feature>
<comment type="catalytic activity">
    <reaction evidence="4">
        <text>adenine + H2O + H(+) = hypoxanthine + NH4(+)</text>
        <dbReference type="Rhea" id="RHEA:23688"/>
        <dbReference type="ChEBI" id="CHEBI:15377"/>
        <dbReference type="ChEBI" id="CHEBI:15378"/>
        <dbReference type="ChEBI" id="CHEBI:16708"/>
        <dbReference type="ChEBI" id="CHEBI:17368"/>
        <dbReference type="ChEBI" id="CHEBI:28938"/>
        <dbReference type="EC" id="3.5.4.2"/>
    </reaction>
</comment>
<dbReference type="InterPro" id="IPR001365">
    <property type="entry name" value="A_deaminase_dom"/>
</dbReference>
<dbReference type="GO" id="GO:0009117">
    <property type="term" value="P:nucleotide metabolic process"/>
    <property type="evidence" value="ECO:0007669"/>
    <property type="project" value="UniProtKB-KW"/>
</dbReference>
<keyword evidence="3 4" id="KW-0862">Zinc</keyword>
<keyword evidence="7" id="KW-1185">Reference proteome</keyword>
<feature type="binding site" evidence="4">
    <location>
        <position position="276"/>
    </location>
    <ligand>
        <name>substrate</name>
    </ligand>
</feature>
<dbReference type="RefSeq" id="WP_161102258.1">
    <property type="nucleotide sequence ID" value="NZ_JBHLYI010000014.1"/>
</dbReference>
<dbReference type="Pfam" id="PF00962">
    <property type="entry name" value="A_deaminase"/>
    <property type="match status" value="1"/>
</dbReference>
<dbReference type="InterPro" id="IPR032466">
    <property type="entry name" value="Metal_Hydrolase"/>
</dbReference>
<proteinExistence type="inferred from homology"/>
<dbReference type="NCBIfam" id="TIGR01430">
    <property type="entry name" value="aden_deam"/>
    <property type="match status" value="1"/>
</dbReference>
<dbReference type="GO" id="GO:0006146">
    <property type="term" value="P:adenine catabolic process"/>
    <property type="evidence" value="ECO:0007669"/>
    <property type="project" value="UniProtKB-UniRule"/>
</dbReference>
<evidence type="ECO:0000313" key="7">
    <source>
        <dbReference type="Proteomes" id="UP000431901"/>
    </source>
</evidence>
<dbReference type="HAMAP" id="MF_01962">
    <property type="entry name" value="Adenine_deaminase"/>
    <property type="match status" value="1"/>
</dbReference>
<reference evidence="6 7" key="1">
    <citation type="submission" date="2019-12" db="EMBL/GenBank/DDBJ databases">
        <title>Nocardia macrotermitis sp. nov. and Nocardia aurantia sp. nov., isolated from the gut of the fungus growing-termite Macrotermes natalensis.</title>
        <authorList>
            <person name="Christine B."/>
            <person name="Rene B."/>
        </authorList>
    </citation>
    <scope>NUCLEOTIDE SEQUENCE [LARGE SCALE GENOMIC DNA]</scope>
    <source>
        <strain evidence="6 7">DSM 102126</strain>
    </source>
</reference>
<feature type="domain" description="Adenosine deaminase" evidence="5">
    <location>
        <begin position="9"/>
        <end position="328"/>
    </location>
</feature>
<feature type="site" description="Important for catalytic activity" evidence="4">
    <location>
        <position position="220"/>
    </location>
</feature>
<keyword evidence="2 4" id="KW-0378">Hydrolase</keyword>
<keyword evidence="4" id="KW-0546">Nucleotide metabolism</keyword>
<comment type="cofactor">
    <cofactor evidence="4">
        <name>Zn(2+)</name>
        <dbReference type="ChEBI" id="CHEBI:29105"/>
    </cofactor>
    <text evidence="4">Binds 1 zinc ion per subunit.</text>
</comment>
<dbReference type="EC" id="3.5.4.2" evidence="4"/>
<gene>
    <name evidence="6" type="primary">add</name>
    <name evidence="6" type="ORF">GQ466_09205</name>
</gene>
<accession>A0A6I4WAW4</accession>
<sequence>MDPFVAGLPKCELHLHIEGTLEPELKLELARRNGVELPYGTVEEARDAYRFDSLSSFLVGYYESMAVLRTEPDFYDLALAYLARAAAQNVRYAEIFFDPQAHTARGVPFDVVIRGLRRALLDGERLHGVRAQLILCFLRDQSAEFAMATLLESLPYREWIVGVGLDSDERGNPPEKFAAVFARARREGYLLTMHCDVDQENSTAHIRQCLDVIGVDRIDHGVNALDDPELAAEIGRRGLALTVCPVSNGFVTDGPKADVIRRMLDLGLRVTINSDDPAYFRAYVAENLDVVRRELDLTRDELVRLERNAFEAAWLPRAAKDAYLAELETYAGASRAVGAKKGEDA</sequence>
<feature type="binding site" evidence="4">
    <location>
        <position position="14"/>
    </location>
    <ligand>
        <name>Zn(2+)</name>
        <dbReference type="ChEBI" id="CHEBI:29105"/>
        <note>catalytic</note>
    </ligand>
</feature>
<dbReference type="EMBL" id="WUTW01000001">
    <property type="protein sequence ID" value="MXQ64214.1"/>
    <property type="molecule type" value="Genomic_DNA"/>
</dbReference>
<feature type="binding site" evidence="4">
    <location>
        <position position="194"/>
    </location>
    <ligand>
        <name>Zn(2+)</name>
        <dbReference type="ChEBI" id="CHEBI:29105"/>
        <note>catalytic</note>
    </ligand>
</feature>
<keyword evidence="1 4" id="KW-0479">Metal-binding</keyword>